<dbReference type="PANTHER" id="PTHR40094">
    <property type="entry name" value="ALPHA-2-MACROGLOBULIN HOMOLOG"/>
    <property type="match status" value="1"/>
</dbReference>
<gene>
    <name evidence="4" type="ORF">LZZ85_13400</name>
</gene>
<dbReference type="SMART" id="SM01360">
    <property type="entry name" value="A2M"/>
    <property type="match status" value="1"/>
</dbReference>
<dbReference type="RefSeq" id="WP_237872510.1">
    <property type="nucleotide sequence ID" value="NZ_JAKLTR010000008.1"/>
</dbReference>
<keyword evidence="2" id="KW-0732">Signal</keyword>
<evidence type="ECO:0000256" key="2">
    <source>
        <dbReference type="SAM" id="SignalP"/>
    </source>
</evidence>
<organism evidence="4 5">
    <name type="scientific">Terrimonas ginsenosidimutans</name>
    <dbReference type="NCBI Taxonomy" id="2908004"/>
    <lineage>
        <taxon>Bacteria</taxon>
        <taxon>Pseudomonadati</taxon>
        <taxon>Bacteroidota</taxon>
        <taxon>Chitinophagia</taxon>
        <taxon>Chitinophagales</taxon>
        <taxon>Chitinophagaceae</taxon>
        <taxon>Terrimonas</taxon>
    </lineage>
</organism>
<feature type="signal peptide" evidence="2">
    <location>
        <begin position="1"/>
        <end position="19"/>
    </location>
</feature>
<accession>A0ABS9KSH8</accession>
<proteinExistence type="inferred from homology"/>
<evidence type="ECO:0000259" key="3">
    <source>
        <dbReference type="SMART" id="SM01360"/>
    </source>
</evidence>
<evidence type="ECO:0000313" key="4">
    <source>
        <dbReference type="EMBL" id="MCG2615289.1"/>
    </source>
</evidence>
<dbReference type="Gene3D" id="1.50.10.20">
    <property type="match status" value="1"/>
</dbReference>
<evidence type="ECO:0000313" key="5">
    <source>
        <dbReference type="Proteomes" id="UP001165367"/>
    </source>
</evidence>
<protein>
    <submittedName>
        <fullName evidence="4">MG2 domain-containing protein</fullName>
    </submittedName>
</protein>
<feature type="domain" description="Alpha-2-macroglobulin" evidence="3">
    <location>
        <begin position="1326"/>
        <end position="1416"/>
    </location>
</feature>
<comment type="similarity">
    <text evidence="1">Belongs to the protease inhibitor I39 (alpha-2-macroglobulin) family. Bacterial alpha-2-macroglobulin subfamily.</text>
</comment>
<evidence type="ECO:0000256" key="1">
    <source>
        <dbReference type="ARBA" id="ARBA00010556"/>
    </source>
</evidence>
<sequence>MMRSAILCCLLAFCLSCVAQSLPNPKEWKSLEKNILEGSRLTDIRNNLLQIKENAVAQKNDIALARSLYLIMHIDDRRTEDTVFFHNSSFIDSLISSSQSPRIRGLMYFLKGKRLMYFRNKYYDRVNRHLFVGSDHVSYGRMAPRQLDSACSSSLDKALQYAAYFKDTPVADILWLSYNPLLFSFKPGFADLVWAEKIAVFRDVDPDPLSDSTGKLFAAKREDFLATISLETKPGSGLREIFCVYHDWAESHRKEDPAAFYSIEFAARKFLYKHYVSDSASRQLFEKYVEESVSSPYSPVRASAVEQLAYLWVGKANMYNPDYAKVQYDLAAVSGFPARNFDGRYKDYYVKVGELLDRHMLLLDSFQLIKQRLVLLRNNFMKPDARWETDQDQLPHEPVLTYLKYRNIETIHVRIAKRKIPEPNKVRVSYADYRGSFIRDTVYRLQDFQDHQWHSTFIKLDGFAPGEYVAFFSGKNLESDGEPASMDFRITGMIAINNDRKLFVLDRKTGLPVKNAKVKIDGGLSRIRSNGYVFVKHEEASVKVMRGEDTLDVEMNSFPDYVPDEIYNKEDFDDLLEFFEENISVRFFTDRSIYRPGQTVHYKGILMVRHPYTGEWRVFNKKNVRANLFKSFYKEMNEGGILIYIEDPFKKVADSVRIRPDAFGSFSGIFVLPKNAATGDWDFETGYADVEYGNNSSFKVEEYKRPSFELMVQKPAGELRLGNNFSVGVKVWSFSGSKLEDVLVKYTIVASGSLPDAGRGSISRSENILSSSGRTDLNGELAIHVEDSVNLSRYLFDDSKNWQMGYYVEVEAIDNTGESHETNIRISLSTRHVILKAQIPAVVDQKSITPYYISASAEYGGQLQKRVEVKLMRSNPVGRRVERNNWPETDASVHQQGQLEAWFPDLRIDRDKNEVQEELLFKTTLTAGSDDKLKLPAELLPAGYYSIEITAFENNKIVGVLKKQLTVFDSKKKKLPTAIGNFHYLPVNVISPGKSLSWFSGNAGAGIYSIFHITYFEKHGKSVRIKNVYETIKHSAGLFEWKYKVPVNAVGNLKITQQYIVKNEFVKNEAIVYLAQETKLAPVIAVEKYRTQIKPGESEVFKVSVRTQDAGVAAQLMTTMYDASLDKIEPHNWQVNPGHAWYYPRTAWERNEVVVASGRFFSVDGWDKIDFTEKPVWWMNDTFSTKLGDFEYKRPDAAFSNVLQGVVAGVNIAGGEGLSEVVVVGYGTSKKSSITGAVSITLRGATSFSAYNKSLIVLDGVIYEGNLSTLDPNLITSAVVLRGEDATALYGSRAANGLLLLSTKGPVEIPAVKQEPPPVRKNFSETAFFYPRLKADRRGGFTISFTIPESVTEWKWKMLAHTKSGQFAYEEKSIFSQLPLMIQPDMPRFLYQGDQLVLKSRIINLDSTAKKGMVKCTIEDVVTGDDLSGRLLKTAGQPFAVNAHSNSTVSFNLVIPDTMVNPLRIRIIASGDNIADGEEHIIPVLSNRILVTQTTILSGDTVLQKPDLPEDAIPYGISAFIQPKRTASLINALPYLAGYRFNCTEQTFNKMLAHLLAIKLMRTDTSIQSSYTLSLNAPEQKVVMLDSLVEGRGESTPWLQLEFAKEKQQRELFRLLDTINAKQKISSYFDVIADNQNSDGGMSWFKGGTSSSYMSMYLLGALGKAKRDSLQLAGDNIVDEGKYATLVRRLIMYCDSLFRRDLSGDLFAQWAYVRSYWWEEYAPAAELKGKFDSMIGKSLSGTKNTATGTAGMLLSVLFRTISEGSGHYKNASEMLESIYQQAIVDGKGVRWKSLSDSDDLSFTQEEWLVKIAEAFEESGRYPAVVNGIVQWLQLAKDGNRWSTTKATGDIAALMGRLKVFEKNPSNTIKVKATALDMNVTDDLLRGGAYDFHGVYGKGFPEKLLVHTTQPGQTRGAINHYYFTATPPTGNSGVILSKTLYKLDMPSGKWVPFKEGEVIKIADKLKVVLRVETPRRLQYVYIEDKRAAAFEPVNALSGYEYRQWFSYYRSVTDEGFRFFATDIPSGISEIEYEIAAAKEGVFSNGIGSLECMYEPSVKAYTRNIVVKVTPVE</sequence>
<keyword evidence="5" id="KW-1185">Reference proteome</keyword>
<dbReference type="EMBL" id="JAKLTR010000008">
    <property type="protein sequence ID" value="MCG2615289.1"/>
    <property type="molecule type" value="Genomic_DNA"/>
</dbReference>
<dbReference type="InterPro" id="IPR002890">
    <property type="entry name" value="MG2"/>
</dbReference>
<dbReference type="Gene3D" id="2.60.40.1930">
    <property type="match status" value="1"/>
</dbReference>
<dbReference type="PANTHER" id="PTHR40094:SF1">
    <property type="entry name" value="UBIQUITIN DOMAIN-CONTAINING PROTEIN"/>
    <property type="match status" value="1"/>
</dbReference>
<name>A0ABS9KSH8_9BACT</name>
<dbReference type="Pfam" id="PF07715">
    <property type="entry name" value="Plug"/>
    <property type="match status" value="1"/>
</dbReference>
<comment type="caution">
    <text evidence="4">The sequence shown here is derived from an EMBL/GenBank/DDBJ whole genome shotgun (WGS) entry which is preliminary data.</text>
</comment>
<dbReference type="Pfam" id="PF00207">
    <property type="entry name" value="A2M"/>
    <property type="match status" value="1"/>
</dbReference>
<dbReference type="Pfam" id="PF17973">
    <property type="entry name" value="bMG10"/>
    <property type="match status" value="1"/>
</dbReference>
<dbReference type="Proteomes" id="UP001165367">
    <property type="component" value="Unassembled WGS sequence"/>
</dbReference>
<feature type="chain" id="PRO_5045325867" evidence="2">
    <location>
        <begin position="20"/>
        <end position="2071"/>
    </location>
</feature>
<dbReference type="InterPro" id="IPR041246">
    <property type="entry name" value="Bact_MG10"/>
</dbReference>
<dbReference type="SUPFAM" id="SSF56935">
    <property type="entry name" value="Porins"/>
    <property type="match status" value="1"/>
</dbReference>
<dbReference type="InterPro" id="IPR012910">
    <property type="entry name" value="Plug_dom"/>
</dbReference>
<dbReference type="Gene3D" id="2.170.130.10">
    <property type="entry name" value="TonB-dependent receptor, plug domain"/>
    <property type="match status" value="1"/>
</dbReference>
<reference evidence="4" key="1">
    <citation type="submission" date="2022-01" db="EMBL/GenBank/DDBJ databases">
        <authorList>
            <person name="Jo J.-H."/>
            <person name="Im W.-T."/>
        </authorList>
    </citation>
    <scope>NUCLEOTIDE SEQUENCE</scope>
    <source>
        <strain evidence="4">NA20</strain>
    </source>
</reference>
<dbReference type="InterPro" id="IPR001599">
    <property type="entry name" value="Macroglobln_a2"/>
</dbReference>
<dbReference type="InterPro" id="IPR037066">
    <property type="entry name" value="Plug_dom_sf"/>
</dbReference>
<dbReference type="Pfam" id="PF01835">
    <property type="entry name" value="MG2"/>
    <property type="match status" value="1"/>
</dbReference>
<dbReference type="InterPro" id="IPR051802">
    <property type="entry name" value="YfhM-like"/>
</dbReference>